<reference evidence="1 2" key="1">
    <citation type="submission" date="2019-09" db="EMBL/GenBank/DDBJ databases">
        <authorList>
            <person name="Dittami M. S."/>
        </authorList>
    </citation>
    <scope>NUCLEOTIDE SEQUENCE [LARGE SCALE GENOMIC DNA]</scope>
    <source>
        <strain evidence="1">SPHINGO391</strain>
    </source>
</reference>
<protein>
    <submittedName>
        <fullName evidence="1">P-loop containing NTP hydrolase pore-1</fullName>
    </submittedName>
</protein>
<dbReference type="PRINTS" id="PR00507">
    <property type="entry name" value="N12N6MTFRASE"/>
</dbReference>
<gene>
    <name evidence="1" type="ORF">SPHINGO391_520036</name>
</gene>
<dbReference type="AlphaFoldDB" id="A0A5E8AHQ6"/>
<dbReference type="GO" id="GO:0016787">
    <property type="term" value="F:hydrolase activity"/>
    <property type="evidence" value="ECO:0007669"/>
    <property type="project" value="UniProtKB-KW"/>
</dbReference>
<proteinExistence type="predicted"/>
<keyword evidence="1" id="KW-0378">Hydrolase</keyword>
<dbReference type="RefSeq" id="WP_151992021.1">
    <property type="nucleotide sequence ID" value="NZ_LR701528.1"/>
</dbReference>
<dbReference type="InterPro" id="IPR029063">
    <property type="entry name" value="SAM-dependent_MTases_sf"/>
</dbReference>
<evidence type="ECO:0000313" key="2">
    <source>
        <dbReference type="Proteomes" id="UP000326857"/>
    </source>
</evidence>
<name>A0A5E8AHQ6_9SPHN</name>
<dbReference type="Gene3D" id="3.40.50.150">
    <property type="entry name" value="Vaccinia Virus protein VP39"/>
    <property type="match status" value="1"/>
</dbReference>
<organism evidence="1 2">
    <name type="scientific">Sphingomonas aurantiaca</name>
    <dbReference type="NCBI Taxonomy" id="185949"/>
    <lineage>
        <taxon>Bacteria</taxon>
        <taxon>Pseudomonadati</taxon>
        <taxon>Pseudomonadota</taxon>
        <taxon>Alphaproteobacteria</taxon>
        <taxon>Sphingomonadales</taxon>
        <taxon>Sphingomonadaceae</taxon>
        <taxon>Sphingomonas</taxon>
    </lineage>
</organism>
<evidence type="ECO:0000313" key="1">
    <source>
        <dbReference type="EMBL" id="VVT30567.1"/>
    </source>
</evidence>
<sequence length="378" mass="41010">MNDLFDAARDRASCCTAAAMRLVPSLEGQDKITRALLNEAMTTAFGGSDADGRWTQRESFEVLELALALAMRNRSTDRLHVAHDDVLQAAVLLDRLPTQTVRSEEQIEWQQFSTPLDLAAVALILAAPMPSDIVLEPSAGNGLLVAQLPTVTALQLNEIDPARRARLQAVFPEAPISAHDGATIGSAMAASTRPTLIIMNPPFSRSIGHGTDSLAAVRHLQAAIRRVRPNGRVVAIMPDWFTNSARMGQIWTTTLEQVTVRTSIRLTDAYGKHGTGVAVRLYVLDKAVGQSNNVTIQRGTVRELLPEISVPERLEFSDEVEKPAAARGGAVSLFRSVRSKPATAPRVFRARARNEVAPVTYQVLETPAPLAEQTGVYN</sequence>
<dbReference type="SUPFAM" id="SSF53335">
    <property type="entry name" value="S-adenosyl-L-methionine-dependent methyltransferases"/>
    <property type="match status" value="1"/>
</dbReference>
<accession>A0A5E8AHQ6</accession>
<dbReference type="EMBL" id="CABVLI010000048">
    <property type="protein sequence ID" value="VVT30567.1"/>
    <property type="molecule type" value="Genomic_DNA"/>
</dbReference>
<dbReference type="Proteomes" id="UP000326857">
    <property type="component" value="Unassembled WGS sequence"/>
</dbReference>